<sequence>MLHFKLIPMIGGSTSDNQISLLSGEKPLIVYVKKGGEFQWTMILNILSYISVSAISFKDISTTQIALSLQTTPSSTDPFNILKFSSALANKNTVFYLKWPQNGTLANAITIYQKPLGNVLQLVQKMAKRYQFYNQMQMPFVLLLVLAHQRGWMDLLQVLYVGTIQTLTSEDQKTTTFVKNIGWFMNIDPSSSEIIITNTLTSPESISNETLTYSYSSLSNQFSSAITQIVPQIITTSNKTILTTPVTNKVYTIGTTAMYFTVPAFTLQQTCLDVVFKYTSDISTVQNFVTFTSVTRMYTIFTNNQAFSGIYTIKMKGRINNEQSAEVEIQLFLIGACLYASIAGTSQPDKTFTLNGGIQNFTLNSFSTNTTGCSITYTLSDASLDSLIQTSGPGLFTFNQTSMVLSCNPTLSTQIGTYNLSLVGNLYLPQYNGEINPKNQTIYFKVIVQDEPCNTAQVQVVTPQIYDMTYIYGYPEKQQQYSFTVIGGKNCLITYKLVDDLGIQNAFPIVFDNTSIKIQSNNGTQDLVKKYKIIASVNATALAFETNVFNISQISLQTACLTVPISQQSLMNNFTYSLNQGKSNLTNITYYQGDGQNYSFNAFANNQTFNLSIANGGSPVTFEIQIRIKQGSSQKNCTPVFSVTIDDIFCLNADLTSNTFNELVSQYKIGDSAIILTFNKWNDEFFKCGEYEYSISFNNTFISGNFVTANLTERSVRIYGINLSILTQVFTITLKGSIYNGRYLQVDKTIKIINPCQDLKLSLISNSETTYYLNDSIKEFQLQQSTLNQLPDLICPQNIEHSVRSLSYPSQPTFIKLIQNIDYTLKIQVQSNITSSIGSYDFNYTAMYMNQTVSYIFTLQIKEKITCTGIQAPQIEDYSYKIGSGLKIFSHKAFYTIPLPNFCSELTVKAFVEESQTFPQFIQYNRKFQQISINSQDIKDEGEYLITIGGYTQAYNSNASFILIMLNPCKNAQIKPSSIKDVLYIIGSGEMLVKFVSWKSTISECNDFTYEALNEEQSLPIADVVDFDSNSKTFKIKVDNSKLDGKNYVIKVIGRSFYGFQKAEFILLLSSNLVYQTSQVDIYGGKMINLSKLKQDLKASIKQISIDGQVQVTAIKALAAMADVASSSITGSTTINLILSIVLGVSMKNLWMLLNTLQILVMIPLLWLSLPANITIMCKALIDIANLNFIPKDTINEYVRKFLFETQGTTNYDDVLNTIVAATIFLSLLLIPFIILNFLRKHLCNYKTEFIQILDELPRQEFKDNLVLLIFQYCYFPFDTKNQQFFEIYNETTILLVSYCLLPYSQDYFTENTLNQHFFKPTKSGCISLSSHLPFDQKDASQEKAKKAQ</sequence>
<dbReference type="EMBL" id="CCKQ01009156">
    <property type="protein sequence ID" value="CDW80617.1"/>
    <property type="molecule type" value="Genomic_DNA"/>
</dbReference>
<feature type="transmembrane region" description="Helical" evidence="1">
    <location>
        <begin position="1219"/>
        <end position="1239"/>
    </location>
</feature>
<feature type="transmembrane region" description="Helical" evidence="1">
    <location>
        <begin position="1159"/>
        <end position="1182"/>
    </location>
</feature>
<name>A0A078AGF1_STYLE</name>
<accession>A0A078AGF1</accession>
<evidence type="ECO:0000313" key="2">
    <source>
        <dbReference type="EMBL" id="CDW80617.1"/>
    </source>
</evidence>
<proteinExistence type="predicted"/>
<keyword evidence="1" id="KW-0472">Membrane</keyword>
<evidence type="ECO:0008006" key="4">
    <source>
        <dbReference type="Google" id="ProtNLM"/>
    </source>
</evidence>
<reference evidence="2 3" key="1">
    <citation type="submission" date="2014-06" db="EMBL/GenBank/DDBJ databases">
        <authorList>
            <person name="Swart Estienne"/>
        </authorList>
    </citation>
    <scope>NUCLEOTIDE SEQUENCE [LARGE SCALE GENOMIC DNA]</scope>
    <source>
        <strain evidence="2 3">130c</strain>
    </source>
</reference>
<evidence type="ECO:0000256" key="1">
    <source>
        <dbReference type="SAM" id="Phobius"/>
    </source>
</evidence>
<keyword evidence="1" id="KW-0812">Transmembrane</keyword>
<dbReference type="InParanoid" id="A0A078AGF1"/>
<keyword evidence="1" id="KW-1133">Transmembrane helix</keyword>
<organism evidence="2 3">
    <name type="scientific">Stylonychia lemnae</name>
    <name type="common">Ciliate</name>
    <dbReference type="NCBI Taxonomy" id="5949"/>
    <lineage>
        <taxon>Eukaryota</taxon>
        <taxon>Sar</taxon>
        <taxon>Alveolata</taxon>
        <taxon>Ciliophora</taxon>
        <taxon>Intramacronucleata</taxon>
        <taxon>Spirotrichea</taxon>
        <taxon>Stichotrichia</taxon>
        <taxon>Sporadotrichida</taxon>
        <taxon>Oxytrichidae</taxon>
        <taxon>Stylonychinae</taxon>
        <taxon>Stylonychia</taxon>
    </lineage>
</organism>
<protein>
    <recommendedName>
        <fullName evidence="4">Cadg domain containing protein</fullName>
    </recommendedName>
</protein>
<gene>
    <name evidence="2" type="primary">Contig16926.g18030</name>
    <name evidence="2" type="ORF">STYLEM_9620</name>
</gene>
<keyword evidence="3" id="KW-1185">Reference proteome</keyword>
<dbReference type="Proteomes" id="UP000039865">
    <property type="component" value="Unassembled WGS sequence"/>
</dbReference>
<feature type="transmembrane region" description="Helical" evidence="1">
    <location>
        <begin position="1129"/>
        <end position="1147"/>
    </location>
</feature>
<evidence type="ECO:0000313" key="3">
    <source>
        <dbReference type="Proteomes" id="UP000039865"/>
    </source>
</evidence>